<proteinExistence type="predicted"/>
<evidence type="ECO:0000256" key="1">
    <source>
        <dbReference type="SAM" id="SignalP"/>
    </source>
</evidence>
<evidence type="ECO:0000313" key="3">
    <source>
        <dbReference type="Proteomes" id="UP000587586"/>
    </source>
</evidence>
<dbReference type="Proteomes" id="UP000587586">
    <property type="component" value="Unassembled WGS sequence"/>
</dbReference>
<keyword evidence="3" id="KW-1185">Reference proteome</keyword>
<feature type="chain" id="PRO_5028165510" evidence="1">
    <location>
        <begin position="34"/>
        <end position="321"/>
    </location>
</feature>
<accession>A0A6V8NHL8</accession>
<comment type="caution">
    <text evidence="2">The sequence shown here is derived from an EMBL/GenBank/DDBJ whole genome shotgun (WGS) entry which is preliminary data.</text>
</comment>
<name>A0A6V8NHL8_9BACT</name>
<sequence>MRKKWETHMKHRNFRHLAIALLWTLLSAAPALAGSLTVTYLYNLSDFNGVVPYDSARVVLDEVNSESFVVSGGSIDIYNASGMQVFHIDSDRELGGVYDAAVDETGNILLLTYKDGIYSIVTCNYRGEPYKSAALKNLPPEFEDFRPSRIAYRNGKLYLVSLTGMQVVVVDTEATFLVGYDFAALVVLSDQERADTGLGGFWVDHNDNMFYVIPALGKAYQCAPDGTASQHGQRGSSAGKFGVPYGIATDRLGNQYITDKLRGAVMVYDKDFKFIKEFGFRGLRPGNLIVPNEIAIDTVNNRVYVSQMRHRGVNVYQLSYE</sequence>
<gene>
    <name evidence="2" type="ORF">GMLC_39980</name>
</gene>
<evidence type="ECO:0000313" key="2">
    <source>
        <dbReference type="EMBL" id="GFO70419.1"/>
    </source>
</evidence>
<feature type="signal peptide" evidence="1">
    <location>
        <begin position="1"/>
        <end position="33"/>
    </location>
</feature>
<reference evidence="3" key="1">
    <citation type="submission" date="2020-06" db="EMBL/GenBank/DDBJ databases">
        <title>Draft genomic sequecing of Geomonas sp. Red745.</title>
        <authorList>
            <person name="Itoh H."/>
            <person name="Xu Z.X."/>
            <person name="Ushijima N."/>
            <person name="Masuda Y."/>
            <person name="Shiratori Y."/>
            <person name="Senoo K."/>
        </authorList>
    </citation>
    <scope>NUCLEOTIDE SEQUENCE [LARGE SCALE GENOMIC DNA]</scope>
    <source>
        <strain evidence="3">Red745</strain>
    </source>
</reference>
<dbReference type="EMBL" id="BLXZ01000010">
    <property type="protein sequence ID" value="GFO70419.1"/>
    <property type="molecule type" value="Genomic_DNA"/>
</dbReference>
<dbReference type="Gene3D" id="2.120.10.30">
    <property type="entry name" value="TolB, C-terminal domain"/>
    <property type="match status" value="1"/>
</dbReference>
<keyword evidence="1" id="KW-0732">Signal</keyword>
<protein>
    <submittedName>
        <fullName evidence="2">Uncharacterized protein</fullName>
    </submittedName>
</protein>
<dbReference type="AlphaFoldDB" id="A0A6V8NHL8"/>
<dbReference type="SUPFAM" id="SSF101898">
    <property type="entry name" value="NHL repeat"/>
    <property type="match status" value="1"/>
</dbReference>
<dbReference type="InterPro" id="IPR011042">
    <property type="entry name" value="6-blade_b-propeller_TolB-like"/>
</dbReference>
<organism evidence="2 3">
    <name type="scientific">Geomonas limicola</name>
    <dbReference type="NCBI Taxonomy" id="2740186"/>
    <lineage>
        <taxon>Bacteria</taxon>
        <taxon>Pseudomonadati</taxon>
        <taxon>Thermodesulfobacteriota</taxon>
        <taxon>Desulfuromonadia</taxon>
        <taxon>Geobacterales</taxon>
        <taxon>Geobacteraceae</taxon>
        <taxon>Geomonas</taxon>
    </lineage>
</organism>